<dbReference type="InterPro" id="IPR045431">
    <property type="entry name" value="EAD2"/>
</dbReference>
<proteinExistence type="predicted"/>
<evidence type="ECO:0000256" key="1">
    <source>
        <dbReference type="SAM" id="MobiDB-lite"/>
    </source>
</evidence>
<evidence type="ECO:0000259" key="2">
    <source>
        <dbReference type="Pfam" id="PF19956"/>
    </source>
</evidence>
<sequence>MIQPIGSRPPPRRPVDDGTSENGSDLSDIADALAEIDELNDPAGLRVLFTALPRALVLTIPHNPRPRFQLIHLVRGCADFSGGGRALFDAVHTVLPEGCRGRSHALRLIARHWSLHGPPEAVRPSDPAPVD</sequence>
<reference evidence="3" key="1">
    <citation type="submission" date="2021-01" db="EMBL/GenBank/DDBJ databases">
        <title>Whole genome shotgun sequence of Virgisporangium aliadipatigenens NBRC 105644.</title>
        <authorList>
            <person name="Komaki H."/>
            <person name="Tamura T."/>
        </authorList>
    </citation>
    <scope>NUCLEOTIDE SEQUENCE</scope>
    <source>
        <strain evidence="3">NBRC 105644</strain>
    </source>
</reference>
<feature type="region of interest" description="Disordered" evidence="1">
    <location>
        <begin position="1"/>
        <end position="25"/>
    </location>
</feature>
<protein>
    <recommendedName>
        <fullName evidence="2">Effector-associated domain-containing protein</fullName>
    </recommendedName>
</protein>
<accession>A0A8J3YPY1</accession>
<keyword evidence="4" id="KW-1185">Reference proteome</keyword>
<dbReference type="Pfam" id="PF19956">
    <property type="entry name" value="EAD2"/>
    <property type="match status" value="1"/>
</dbReference>
<evidence type="ECO:0000313" key="4">
    <source>
        <dbReference type="Proteomes" id="UP000619260"/>
    </source>
</evidence>
<comment type="caution">
    <text evidence="3">The sequence shown here is derived from an EMBL/GenBank/DDBJ whole genome shotgun (WGS) entry which is preliminary data.</text>
</comment>
<dbReference type="Proteomes" id="UP000619260">
    <property type="component" value="Unassembled WGS sequence"/>
</dbReference>
<gene>
    <name evidence="3" type="ORF">Val02_65250</name>
</gene>
<dbReference type="EMBL" id="BOPF01000029">
    <property type="protein sequence ID" value="GIJ49639.1"/>
    <property type="molecule type" value="Genomic_DNA"/>
</dbReference>
<organism evidence="3 4">
    <name type="scientific">Virgisporangium aliadipatigenens</name>
    <dbReference type="NCBI Taxonomy" id="741659"/>
    <lineage>
        <taxon>Bacteria</taxon>
        <taxon>Bacillati</taxon>
        <taxon>Actinomycetota</taxon>
        <taxon>Actinomycetes</taxon>
        <taxon>Micromonosporales</taxon>
        <taxon>Micromonosporaceae</taxon>
        <taxon>Virgisporangium</taxon>
    </lineage>
</organism>
<evidence type="ECO:0000313" key="3">
    <source>
        <dbReference type="EMBL" id="GIJ49639.1"/>
    </source>
</evidence>
<name>A0A8J3YPY1_9ACTN</name>
<dbReference type="RefSeq" id="WP_203903112.1">
    <property type="nucleotide sequence ID" value="NZ_BOPF01000029.1"/>
</dbReference>
<feature type="domain" description="Effector-associated" evidence="2">
    <location>
        <begin position="30"/>
        <end position="108"/>
    </location>
</feature>
<dbReference type="AlphaFoldDB" id="A0A8J3YPY1"/>